<evidence type="ECO:0000256" key="3">
    <source>
        <dbReference type="SAM" id="SignalP"/>
    </source>
</evidence>
<feature type="signal peptide" evidence="3">
    <location>
        <begin position="1"/>
        <end position="27"/>
    </location>
</feature>
<feature type="chain" id="PRO_5007296061" evidence="3">
    <location>
        <begin position="28"/>
        <end position="619"/>
    </location>
</feature>
<keyword evidence="2" id="KW-0472">Membrane</keyword>
<feature type="compositionally biased region" description="Basic residues" evidence="1">
    <location>
        <begin position="522"/>
        <end position="540"/>
    </location>
</feature>
<keyword evidence="3" id="KW-0732">Signal</keyword>
<feature type="compositionally biased region" description="Polar residues" evidence="1">
    <location>
        <begin position="359"/>
        <end position="380"/>
    </location>
</feature>
<sequence>MTRFTILIAAVVALSLSLIVAPSQVSCLRSRRRLSIEPEVLCMRARELFVSLVVPISDVRRQTDESSLGCSAPMPVVLPMSERAWNPPHRRGADVLGFHGISPRTRTNSTSVNTVTSITASSSQPTCANATDCTATATVNATATATVNGTATATVDATATATVNATATATVDATATATVNGTATVTVDGTATTTVNGTATSANVAPSESATTSSLSEATTTSANAALSETLSESSTTSSLSDATTSTPSTSTSAVTSTTASGSSRASGASVTGSPTPSVARATSATGTSQVSAAAVATQTATSARTARMVRDVAHTAIAAVGGVVERSDGKILDIGAAKIPRLSRRKQEDKLDRASVREVTSASTPPRDTLRNETPNISNQAHNDLQDKVATSQPICLSQRDPGEESLPPLPGKAAASASTDDKELQDSVNQNKLAQHELLLVSDLPPESNSAMPGPHSISQIFNNPPQSNPPVSSPTSASSTSLPQLNSIESHLKNESKVSERRGKDYHTRTGLWRIGGTIRRKSGSGRQRSIAKRRTSIKSSPEETLHPVDASLNEANHNQVDWGRSFSSLSIVLLIISLLVLAMLTAAWYLDSAVSNAGFLDDGAGEFIRDIAIPY</sequence>
<dbReference type="AlphaFoldDB" id="A0A139ACE2"/>
<dbReference type="EMBL" id="KQ965769">
    <property type="protein sequence ID" value="KXS14471.1"/>
    <property type="molecule type" value="Genomic_DNA"/>
</dbReference>
<keyword evidence="5" id="KW-1185">Reference proteome</keyword>
<feature type="region of interest" description="Disordered" evidence="1">
    <location>
        <begin position="197"/>
        <end position="293"/>
    </location>
</feature>
<feature type="compositionally biased region" description="Low complexity" evidence="1">
    <location>
        <begin position="197"/>
        <end position="274"/>
    </location>
</feature>
<feature type="compositionally biased region" description="Basic and acidic residues" evidence="1">
    <location>
        <begin position="346"/>
        <end position="357"/>
    </location>
</feature>
<feature type="region of interest" description="Disordered" evidence="1">
    <location>
        <begin position="520"/>
        <end position="549"/>
    </location>
</feature>
<gene>
    <name evidence="4" type="ORF">M427DRAFT_45071</name>
</gene>
<feature type="region of interest" description="Disordered" evidence="1">
    <location>
        <begin position="446"/>
        <end position="486"/>
    </location>
</feature>
<reference evidence="4 5" key="1">
    <citation type="journal article" date="2015" name="Genome Biol. Evol.">
        <title>Phylogenomic analyses indicate that early fungi evolved digesting cell walls of algal ancestors of land plants.</title>
        <authorList>
            <person name="Chang Y."/>
            <person name="Wang S."/>
            <person name="Sekimoto S."/>
            <person name="Aerts A.L."/>
            <person name="Choi C."/>
            <person name="Clum A."/>
            <person name="LaButti K.M."/>
            <person name="Lindquist E.A."/>
            <person name="Yee Ngan C."/>
            <person name="Ohm R.A."/>
            <person name="Salamov A.A."/>
            <person name="Grigoriev I.V."/>
            <person name="Spatafora J.W."/>
            <person name="Berbee M.L."/>
        </authorList>
    </citation>
    <scope>NUCLEOTIDE SEQUENCE [LARGE SCALE GENOMIC DNA]</scope>
    <source>
        <strain evidence="4 5">JEL478</strain>
    </source>
</reference>
<keyword evidence="2" id="KW-0812">Transmembrane</keyword>
<feature type="compositionally biased region" description="Polar residues" evidence="1">
    <location>
        <begin position="449"/>
        <end position="464"/>
    </location>
</feature>
<feature type="compositionally biased region" description="Low complexity" evidence="1">
    <location>
        <begin position="476"/>
        <end position="486"/>
    </location>
</feature>
<keyword evidence="2" id="KW-1133">Transmembrane helix</keyword>
<feature type="transmembrane region" description="Helical" evidence="2">
    <location>
        <begin position="570"/>
        <end position="594"/>
    </location>
</feature>
<dbReference type="Proteomes" id="UP000070544">
    <property type="component" value="Unassembled WGS sequence"/>
</dbReference>
<name>A0A139ACE2_GONPJ</name>
<feature type="compositionally biased region" description="Low complexity" evidence="1">
    <location>
        <begin position="282"/>
        <end position="293"/>
    </location>
</feature>
<feature type="region of interest" description="Disordered" evidence="1">
    <location>
        <begin position="344"/>
        <end position="380"/>
    </location>
</feature>
<evidence type="ECO:0000256" key="2">
    <source>
        <dbReference type="SAM" id="Phobius"/>
    </source>
</evidence>
<feature type="region of interest" description="Disordered" evidence="1">
    <location>
        <begin position="399"/>
        <end position="429"/>
    </location>
</feature>
<evidence type="ECO:0000256" key="1">
    <source>
        <dbReference type="SAM" id="MobiDB-lite"/>
    </source>
</evidence>
<evidence type="ECO:0000313" key="4">
    <source>
        <dbReference type="EMBL" id="KXS14471.1"/>
    </source>
</evidence>
<protein>
    <submittedName>
        <fullName evidence="4">Uncharacterized protein</fullName>
    </submittedName>
</protein>
<proteinExistence type="predicted"/>
<organism evidence="4 5">
    <name type="scientific">Gonapodya prolifera (strain JEL478)</name>
    <name type="common">Monoblepharis prolifera</name>
    <dbReference type="NCBI Taxonomy" id="1344416"/>
    <lineage>
        <taxon>Eukaryota</taxon>
        <taxon>Fungi</taxon>
        <taxon>Fungi incertae sedis</taxon>
        <taxon>Chytridiomycota</taxon>
        <taxon>Chytridiomycota incertae sedis</taxon>
        <taxon>Monoblepharidomycetes</taxon>
        <taxon>Monoblepharidales</taxon>
        <taxon>Gonapodyaceae</taxon>
        <taxon>Gonapodya</taxon>
    </lineage>
</organism>
<dbReference type="STRING" id="1344416.A0A139ACE2"/>
<accession>A0A139ACE2</accession>
<evidence type="ECO:0000313" key="5">
    <source>
        <dbReference type="Proteomes" id="UP000070544"/>
    </source>
</evidence>